<evidence type="ECO:0000313" key="2">
    <source>
        <dbReference type="EMBL" id="MCJ7857784.1"/>
    </source>
</evidence>
<dbReference type="AlphaFoldDB" id="A0A9X1WF05"/>
<name>A0A9X1WF05_9CORY</name>
<feature type="region of interest" description="Disordered" evidence="1">
    <location>
        <begin position="39"/>
        <end position="98"/>
    </location>
</feature>
<keyword evidence="3" id="KW-1185">Reference proteome</keyword>
<dbReference type="EMBL" id="JALIEA010000011">
    <property type="protein sequence ID" value="MCJ7857784.1"/>
    <property type="molecule type" value="Genomic_DNA"/>
</dbReference>
<accession>A0A9X1WF05</accession>
<evidence type="ECO:0000256" key="1">
    <source>
        <dbReference type="SAM" id="MobiDB-lite"/>
    </source>
</evidence>
<proteinExistence type="predicted"/>
<dbReference type="Proteomes" id="UP001139207">
    <property type="component" value="Unassembled WGS sequence"/>
</dbReference>
<comment type="caution">
    <text evidence="2">The sequence shown here is derived from an EMBL/GenBank/DDBJ whole genome shotgun (WGS) entry which is preliminary data.</text>
</comment>
<gene>
    <name evidence="2" type="ORF">MUN33_03500</name>
</gene>
<organism evidence="2 3">
    <name type="scientific">Corynebacterium kalidii</name>
    <dbReference type="NCBI Taxonomy" id="2931982"/>
    <lineage>
        <taxon>Bacteria</taxon>
        <taxon>Bacillati</taxon>
        <taxon>Actinomycetota</taxon>
        <taxon>Actinomycetes</taxon>
        <taxon>Mycobacteriales</taxon>
        <taxon>Corynebacteriaceae</taxon>
        <taxon>Corynebacterium</taxon>
    </lineage>
</organism>
<feature type="compositionally biased region" description="Low complexity" evidence="1">
    <location>
        <begin position="39"/>
        <end position="58"/>
    </location>
</feature>
<sequence length="135" mass="13967">MSCTARTSCRDSPSTPAVNQVCRRRRTDVRHCAAATVTGTTASPGTTVSGKTGSTSFGHARTTGRAGVDDATAVVPDPQGDERRECSSTGAESAQYGRPWMARAAHPPTIAPGFSAAWARARLTMSCLNTPGSSP</sequence>
<evidence type="ECO:0000313" key="3">
    <source>
        <dbReference type="Proteomes" id="UP001139207"/>
    </source>
</evidence>
<dbReference type="RefSeq" id="WP_244803535.1">
    <property type="nucleotide sequence ID" value="NZ_JALIEA010000011.1"/>
</dbReference>
<protein>
    <submittedName>
        <fullName evidence="2">Uncharacterized protein</fullName>
    </submittedName>
</protein>
<reference evidence="2" key="1">
    <citation type="submission" date="2022-04" db="EMBL/GenBank/DDBJ databases">
        <title>Corynebacterium kalidii LD5P10.</title>
        <authorList>
            <person name="Sun J.Q."/>
        </authorList>
    </citation>
    <scope>NUCLEOTIDE SEQUENCE</scope>
    <source>
        <strain evidence="2">LD5P10</strain>
    </source>
</reference>